<feature type="active site" evidence="12">
    <location>
        <position position="86"/>
    </location>
</feature>
<dbReference type="GeneID" id="30031268"/>
<feature type="transmembrane region" description="Helical" evidence="14">
    <location>
        <begin position="451"/>
        <end position="473"/>
    </location>
</feature>
<dbReference type="PRINTS" id="PR00792">
    <property type="entry name" value="PEPSIN"/>
</dbReference>
<dbReference type="PROSITE" id="PS00141">
    <property type="entry name" value="ASP_PROTEASE"/>
    <property type="match status" value="2"/>
</dbReference>
<dbReference type="InterPro" id="IPR033876">
    <property type="entry name" value="SAP-like"/>
</dbReference>
<evidence type="ECO:0000256" key="9">
    <source>
        <dbReference type="ARBA" id="ARBA00022801"/>
    </source>
</evidence>
<comment type="caution">
    <text evidence="17">The sequence shown here is derived from an EMBL/GenBank/DDBJ whole genome shotgun (WGS) entry which is preliminary data.</text>
</comment>
<comment type="subcellular location">
    <subcellularLocation>
        <location evidence="2">Secreted</location>
    </subcellularLocation>
</comment>
<keyword evidence="6 13" id="KW-0645">Protease</keyword>
<sequence length="474" mass="51249">MISLSYLALVALASAASCPKIPKASTLKMEFLISKANSRASSMEGAAVELVKKDDMQELALINHFTFYSTTLRVGPQGAEIDVLIDTGSSDLWVMSSEIQCLTTPDSQSSCAQVDSFATADSDSFKVNSTAPEFHISYLSNTYAKGYWGHDYVAFGEIRIPDCSFAVVNETTSRHSVFGIGLAQSESTYSGINRRSTPYTYENFPLRLKSTGLINKVLYSLYLNASDALTGSILFGAVDHARYTGQLHTVPLVNINAQYFAKPIRFDIILDSITLESTSHNVSVFLSQVLALLDSGASLTYLPGAILDGFASLLGAYMNSSEAYTINCEKASDRIFTVFYFSGARIKVPLSDLIFRLGSSCYLGILELPSDQLSGASYAILGDNFLRSAYVVYDLEEYEISLAQAFHGSEENIEVVTSSIPLATRNGGPLSRSLANMSSSSQLTPTGQKQFTGTISFATSVLLAVFGVCVLLAF</sequence>
<dbReference type="RefSeq" id="XP_018713084.1">
    <property type="nucleotide sequence ID" value="XM_018858292.1"/>
</dbReference>
<evidence type="ECO:0000256" key="1">
    <source>
        <dbReference type="ARBA" id="ARBA00001675"/>
    </source>
</evidence>
<evidence type="ECO:0000256" key="5">
    <source>
        <dbReference type="ARBA" id="ARBA00022525"/>
    </source>
</evidence>
<dbReference type="InterPro" id="IPR001969">
    <property type="entry name" value="Aspartic_peptidase_AS"/>
</dbReference>
<evidence type="ECO:0000256" key="15">
    <source>
        <dbReference type="SAM" id="SignalP"/>
    </source>
</evidence>
<evidence type="ECO:0000256" key="14">
    <source>
        <dbReference type="SAM" id="Phobius"/>
    </source>
</evidence>
<feature type="chain" id="PRO_5013289163" description="candidapepsin" evidence="15">
    <location>
        <begin position="16"/>
        <end position="474"/>
    </location>
</feature>
<dbReference type="Proteomes" id="UP000092555">
    <property type="component" value="Unassembled WGS sequence"/>
</dbReference>
<comment type="similarity">
    <text evidence="3 13">Belongs to the peptidase A1 family.</text>
</comment>
<evidence type="ECO:0000256" key="12">
    <source>
        <dbReference type="PIRSR" id="PIRSR601461-1"/>
    </source>
</evidence>
<keyword evidence="14" id="KW-0812">Transmembrane</keyword>
<evidence type="ECO:0000256" key="7">
    <source>
        <dbReference type="ARBA" id="ARBA00022729"/>
    </source>
</evidence>
<dbReference type="EMBL" id="LXTC01000002">
    <property type="protein sequence ID" value="OBA22588.1"/>
    <property type="molecule type" value="Genomic_DNA"/>
</dbReference>
<feature type="active site" evidence="12">
    <location>
        <position position="294"/>
    </location>
</feature>
<dbReference type="InterPro" id="IPR021109">
    <property type="entry name" value="Peptidase_aspartic_dom_sf"/>
</dbReference>
<comment type="catalytic activity">
    <reaction evidence="1">
        <text>Preferential cleavage at the carboxyl of hydrophobic amino acids, but fails to cleave 15-Leu-|-Tyr-16, 16-Tyr-|-Leu-17 and 24-Phe-|-Phe-25 of insulin B chain. Activates trypsinogen, and degrades keratin.</text>
        <dbReference type="EC" id="3.4.23.24"/>
    </reaction>
</comment>
<dbReference type="Pfam" id="PF00026">
    <property type="entry name" value="Asp"/>
    <property type="match status" value="1"/>
</dbReference>
<feature type="domain" description="Peptidase A1" evidence="16">
    <location>
        <begin position="68"/>
        <end position="403"/>
    </location>
</feature>
<dbReference type="GO" id="GO:0005576">
    <property type="term" value="C:extracellular region"/>
    <property type="evidence" value="ECO:0007669"/>
    <property type="project" value="UniProtKB-SubCell"/>
</dbReference>
<dbReference type="STRING" id="869754.A0A1A0HFE3"/>
<proteinExistence type="inferred from homology"/>
<keyword evidence="5" id="KW-0964">Secreted</keyword>
<evidence type="ECO:0000256" key="4">
    <source>
        <dbReference type="ARBA" id="ARBA00013207"/>
    </source>
</evidence>
<keyword evidence="14" id="KW-0472">Membrane</keyword>
<dbReference type="GO" id="GO:0004190">
    <property type="term" value="F:aspartic-type endopeptidase activity"/>
    <property type="evidence" value="ECO:0007669"/>
    <property type="project" value="UniProtKB-KW"/>
</dbReference>
<keyword evidence="18" id="KW-1185">Reference proteome</keyword>
<evidence type="ECO:0000259" key="16">
    <source>
        <dbReference type="PROSITE" id="PS51767"/>
    </source>
</evidence>
<dbReference type="PANTHER" id="PTHR47966">
    <property type="entry name" value="BETA-SITE APP-CLEAVING ENZYME, ISOFORM A-RELATED"/>
    <property type="match status" value="1"/>
</dbReference>
<keyword evidence="14" id="KW-1133">Transmembrane helix</keyword>
<dbReference type="EC" id="3.4.23.24" evidence="4"/>
<gene>
    <name evidence="17" type="ORF">METBIDRAFT_54737</name>
</gene>
<keyword evidence="7 15" id="KW-0732">Signal</keyword>
<reference evidence="17 18" key="1">
    <citation type="submission" date="2016-05" db="EMBL/GenBank/DDBJ databases">
        <title>Comparative genomics of biotechnologically important yeasts.</title>
        <authorList>
            <consortium name="DOE Joint Genome Institute"/>
            <person name="Riley R."/>
            <person name="Haridas S."/>
            <person name="Wolfe K.H."/>
            <person name="Lopes M.R."/>
            <person name="Hittinger C.T."/>
            <person name="Goker M."/>
            <person name="Salamov A."/>
            <person name="Wisecaver J."/>
            <person name="Long T.M."/>
            <person name="Aerts A.L."/>
            <person name="Barry K."/>
            <person name="Choi C."/>
            <person name="Clum A."/>
            <person name="Coughlan A.Y."/>
            <person name="Deshpande S."/>
            <person name="Douglass A.P."/>
            <person name="Hanson S.J."/>
            <person name="Klenk H.-P."/>
            <person name="LaButti K."/>
            <person name="Lapidus A."/>
            <person name="Lindquist E."/>
            <person name="Lipzen A."/>
            <person name="Meier-kolthoff J.P."/>
            <person name="Ohm R.A."/>
            <person name="Otillar R.P."/>
            <person name="Pangilinan J."/>
            <person name="Peng Y."/>
            <person name="Rokas A."/>
            <person name="Rosa C.A."/>
            <person name="Scheuner C."/>
            <person name="Sibirny A.A."/>
            <person name="Slot J.C."/>
            <person name="Stielow J.B."/>
            <person name="Sun H."/>
            <person name="Kurtzman C.P."/>
            <person name="Blackwell M."/>
            <person name="Grigoriev I.V."/>
            <person name="Jeffries T.W."/>
        </authorList>
    </citation>
    <scope>NUCLEOTIDE SEQUENCE [LARGE SCALE GENOMIC DNA]</scope>
    <source>
        <strain evidence="17 18">NRRL YB-4993</strain>
    </source>
</reference>
<organism evidence="17 18">
    <name type="scientific">Metschnikowia bicuspidata var. bicuspidata NRRL YB-4993</name>
    <dbReference type="NCBI Taxonomy" id="869754"/>
    <lineage>
        <taxon>Eukaryota</taxon>
        <taxon>Fungi</taxon>
        <taxon>Dikarya</taxon>
        <taxon>Ascomycota</taxon>
        <taxon>Saccharomycotina</taxon>
        <taxon>Pichiomycetes</taxon>
        <taxon>Metschnikowiaceae</taxon>
        <taxon>Metschnikowia</taxon>
    </lineage>
</organism>
<dbReference type="AlphaFoldDB" id="A0A1A0HFE3"/>
<evidence type="ECO:0000256" key="10">
    <source>
        <dbReference type="ARBA" id="ARBA00023145"/>
    </source>
</evidence>
<dbReference type="InterPro" id="IPR033121">
    <property type="entry name" value="PEPTIDASE_A1"/>
</dbReference>
<evidence type="ECO:0000256" key="8">
    <source>
        <dbReference type="ARBA" id="ARBA00022750"/>
    </source>
</evidence>
<dbReference type="OrthoDB" id="771136at2759"/>
<evidence type="ECO:0000256" key="3">
    <source>
        <dbReference type="ARBA" id="ARBA00007447"/>
    </source>
</evidence>
<evidence type="ECO:0000256" key="11">
    <source>
        <dbReference type="ARBA" id="ARBA00023157"/>
    </source>
</evidence>
<dbReference type="PROSITE" id="PS51767">
    <property type="entry name" value="PEPTIDASE_A1"/>
    <property type="match status" value="1"/>
</dbReference>
<keyword evidence="10" id="KW-0865">Zymogen</keyword>
<evidence type="ECO:0000313" key="17">
    <source>
        <dbReference type="EMBL" id="OBA22588.1"/>
    </source>
</evidence>
<evidence type="ECO:0000256" key="2">
    <source>
        <dbReference type="ARBA" id="ARBA00004613"/>
    </source>
</evidence>
<dbReference type="SUPFAM" id="SSF50630">
    <property type="entry name" value="Acid proteases"/>
    <property type="match status" value="1"/>
</dbReference>
<dbReference type="FunFam" id="2.40.70.10:FF:000011">
    <property type="entry name" value="Aspartic protease"/>
    <property type="match status" value="1"/>
</dbReference>
<feature type="signal peptide" evidence="15">
    <location>
        <begin position="1"/>
        <end position="15"/>
    </location>
</feature>
<dbReference type="GO" id="GO:0006508">
    <property type="term" value="P:proteolysis"/>
    <property type="evidence" value="ECO:0007669"/>
    <property type="project" value="UniProtKB-KW"/>
</dbReference>
<keyword evidence="9 13" id="KW-0378">Hydrolase</keyword>
<dbReference type="CDD" id="cd05474">
    <property type="entry name" value="SAP_like"/>
    <property type="match status" value="1"/>
</dbReference>
<dbReference type="Gene3D" id="2.40.70.10">
    <property type="entry name" value="Acid Proteases"/>
    <property type="match status" value="2"/>
</dbReference>
<protein>
    <recommendedName>
        <fullName evidence="4">candidapepsin</fullName>
        <ecNumber evidence="4">3.4.23.24</ecNumber>
    </recommendedName>
</protein>
<dbReference type="PANTHER" id="PTHR47966:SF65">
    <property type="entry name" value="ASPARTIC-TYPE ENDOPEPTIDASE"/>
    <property type="match status" value="1"/>
</dbReference>
<evidence type="ECO:0000313" key="18">
    <source>
        <dbReference type="Proteomes" id="UP000092555"/>
    </source>
</evidence>
<dbReference type="InterPro" id="IPR001461">
    <property type="entry name" value="Aspartic_peptidase_A1"/>
</dbReference>
<keyword evidence="11" id="KW-1015">Disulfide bond</keyword>
<keyword evidence="8 13" id="KW-0064">Aspartyl protease</keyword>
<accession>A0A1A0HFE3</accession>
<evidence type="ECO:0000256" key="6">
    <source>
        <dbReference type="ARBA" id="ARBA00022670"/>
    </source>
</evidence>
<evidence type="ECO:0000256" key="13">
    <source>
        <dbReference type="RuleBase" id="RU000454"/>
    </source>
</evidence>
<name>A0A1A0HFE3_9ASCO</name>